<evidence type="ECO:0000256" key="1">
    <source>
        <dbReference type="SAM" id="MobiDB-lite"/>
    </source>
</evidence>
<gene>
    <name evidence="2" type="ORF">ABVK25_010823</name>
</gene>
<name>A0ABR4AU18_9LECA</name>
<feature type="compositionally biased region" description="Basic and acidic residues" evidence="1">
    <location>
        <begin position="51"/>
        <end position="60"/>
    </location>
</feature>
<reference evidence="2 3" key="1">
    <citation type="submission" date="2024-09" db="EMBL/GenBank/DDBJ databases">
        <title>Rethinking Asexuality: The Enigmatic Case of Functional Sexual Genes in Lepraria (Stereocaulaceae).</title>
        <authorList>
            <person name="Doellman M."/>
            <person name="Sun Y."/>
            <person name="Barcenas-Pena A."/>
            <person name="Lumbsch H.T."/>
            <person name="Grewe F."/>
        </authorList>
    </citation>
    <scope>NUCLEOTIDE SEQUENCE [LARGE SCALE GENOMIC DNA]</scope>
    <source>
        <strain evidence="2 3">Grewe 0041</strain>
    </source>
</reference>
<evidence type="ECO:0000313" key="3">
    <source>
        <dbReference type="Proteomes" id="UP001590951"/>
    </source>
</evidence>
<evidence type="ECO:0000313" key="2">
    <source>
        <dbReference type="EMBL" id="KAL2048970.1"/>
    </source>
</evidence>
<organism evidence="2 3">
    <name type="scientific">Lepraria finkii</name>
    <dbReference type="NCBI Taxonomy" id="1340010"/>
    <lineage>
        <taxon>Eukaryota</taxon>
        <taxon>Fungi</taxon>
        <taxon>Dikarya</taxon>
        <taxon>Ascomycota</taxon>
        <taxon>Pezizomycotina</taxon>
        <taxon>Lecanoromycetes</taxon>
        <taxon>OSLEUM clade</taxon>
        <taxon>Lecanoromycetidae</taxon>
        <taxon>Lecanorales</taxon>
        <taxon>Lecanorineae</taxon>
        <taxon>Stereocaulaceae</taxon>
        <taxon>Lepraria</taxon>
    </lineage>
</organism>
<sequence length="60" mass="6999">MRYIDRKVLTDMLRAMFGTDYELEDRKDTYVLTAPRKLSEAEINDLQSASSKEDASTRRP</sequence>
<feature type="region of interest" description="Disordered" evidence="1">
    <location>
        <begin position="41"/>
        <end position="60"/>
    </location>
</feature>
<keyword evidence="3" id="KW-1185">Reference proteome</keyword>
<dbReference type="Proteomes" id="UP001590951">
    <property type="component" value="Unassembled WGS sequence"/>
</dbReference>
<dbReference type="EMBL" id="JBHFEH010000075">
    <property type="protein sequence ID" value="KAL2048970.1"/>
    <property type="molecule type" value="Genomic_DNA"/>
</dbReference>
<proteinExistence type="predicted"/>
<protein>
    <submittedName>
        <fullName evidence="2">Uncharacterized protein</fullName>
    </submittedName>
</protein>
<comment type="caution">
    <text evidence="2">The sequence shown here is derived from an EMBL/GenBank/DDBJ whole genome shotgun (WGS) entry which is preliminary data.</text>
</comment>
<accession>A0ABR4AU18</accession>